<proteinExistence type="predicted"/>
<dbReference type="EMBL" id="CP000780">
    <property type="protein sequence ID" value="ABS55147.1"/>
    <property type="molecule type" value="Genomic_DNA"/>
</dbReference>
<dbReference type="RefSeq" id="WP_012106168.1">
    <property type="nucleotide sequence ID" value="NC_009712.1"/>
</dbReference>
<feature type="transmembrane region" description="Helical" evidence="1">
    <location>
        <begin position="112"/>
        <end position="132"/>
    </location>
</feature>
<keyword evidence="1" id="KW-0812">Transmembrane</keyword>
<evidence type="ECO:0000313" key="2">
    <source>
        <dbReference type="EMBL" id="ABS55147.1"/>
    </source>
</evidence>
<dbReference type="KEGG" id="mbn:Mboo_0629"/>
<feature type="transmembrane region" description="Helical" evidence="1">
    <location>
        <begin position="31"/>
        <end position="53"/>
    </location>
</feature>
<dbReference type="eggNOG" id="arCOG09584">
    <property type="taxonomic scope" value="Archaea"/>
</dbReference>
<keyword evidence="3" id="KW-1185">Reference proteome</keyword>
<dbReference type="Proteomes" id="UP000002408">
    <property type="component" value="Chromosome"/>
</dbReference>
<dbReference type="GeneID" id="5410194"/>
<feature type="transmembrane region" description="Helical" evidence="1">
    <location>
        <begin position="65"/>
        <end position="83"/>
    </location>
</feature>
<gene>
    <name evidence="2" type="ordered locus">Mboo_0629</name>
</gene>
<organism evidence="2 3">
    <name type="scientific">Methanoregula boonei (strain DSM 21154 / JCM 14090 / 6A8)</name>
    <dbReference type="NCBI Taxonomy" id="456442"/>
    <lineage>
        <taxon>Archaea</taxon>
        <taxon>Methanobacteriati</taxon>
        <taxon>Methanobacteriota</taxon>
        <taxon>Stenosarchaea group</taxon>
        <taxon>Methanomicrobia</taxon>
        <taxon>Methanomicrobiales</taxon>
        <taxon>Methanoregulaceae</taxon>
        <taxon>Methanoregula</taxon>
    </lineage>
</organism>
<name>A7I5Y6_METB6</name>
<accession>A7I5Y6</accession>
<evidence type="ECO:0000313" key="3">
    <source>
        <dbReference type="Proteomes" id="UP000002408"/>
    </source>
</evidence>
<dbReference type="OrthoDB" id="116387at2157"/>
<protein>
    <submittedName>
        <fullName evidence="2">Uncharacterized protein</fullName>
    </submittedName>
</protein>
<keyword evidence="1" id="KW-1133">Transmembrane helix</keyword>
<dbReference type="AlphaFoldDB" id="A7I5Y6"/>
<evidence type="ECO:0000256" key="1">
    <source>
        <dbReference type="SAM" id="Phobius"/>
    </source>
</evidence>
<feature type="transmembrane region" description="Helical" evidence="1">
    <location>
        <begin position="144"/>
        <end position="163"/>
    </location>
</feature>
<reference evidence="3" key="1">
    <citation type="journal article" date="2015" name="Microbiology">
        <title>Genome of Methanoregula boonei 6A8 reveals adaptations to oligotrophic peatland environments.</title>
        <authorList>
            <person name="Braeuer S."/>
            <person name="Cadillo-Quiroz H."/>
            <person name="Kyrpides N."/>
            <person name="Woyke T."/>
            <person name="Goodwin L."/>
            <person name="Detter C."/>
            <person name="Podell S."/>
            <person name="Yavitt J.B."/>
            <person name="Zinder S.H."/>
        </authorList>
    </citation>
    <scope>NUCLEOTIDE SEQUENCE [LARGE SCALE GENOMIC DNA]</scope>
    <source>
        <strain evidence="3">DSM 21154 / JCM 14090 / 6A8</strain>
    </source>
</reference>
<keyword evidence="1" id="KW-0472">Membrane</keyword>
<dbReference type="HOGENOM" id="CLU_1623468_0_0_2"/>
<sequence length="176" mass="19425">MTLENPDFKGDTPCPSVHPADRIQQFFVRPFFLTLTIGLPFCTFKGLFGIAAIQAGTLSNPPLAAFGWLVLGWAIVDFAMNALRATGDLLHVPTPLEYCTLAEIGRFLHRPMVFLAADTLISFSIICLMLWSGWITQMTPIESALWYAATTLNLISISLVSLYNEAKRTAREEGSP</sequence>